<sequence>MKEAAWRERLYAPLREEGIFTWDRMYGEEYALAALWTITLEQRREIAEATERLGALIVRTTDVVRQGGEELLAELGLPPETWQAVRIAVSDRLPTVIGRFDFAWTGSGLKMLEFNADTPTGIVEAFHVNGRICAEYGSDDPNAGMAAHIGEAFREAAEMYRRSGFRTDSTVFSSLDWHEEDAGTTRYLLSQSGLPAATFAPLADLRVYGERLCVLRDGEHEPIDLLYRLHALEKLAEDRDADGYPTGAHALRLMAQRKLAVLNPPSALIAQTKALQALIWELYEAGEFYTDEERETIRTYMLPTYLENRFAGKEGYVTKPILGREGGGVTLYEADGTCLESDTEELYWEQPMVYQRRAELPAVTISHAGGELEARLLWGSFWIGGRASAIVARAGGRITGNMACYVPVGLGPAGRVGATKRR</sequence>
<proteinExistence type="predicted"/>
<keyword evidence="2" id="KW-0479">Metal-binding</keyword>
<name>A0ABV5W1W7_9BACL</name>
<reference evidence="7 8" key="1">
    <citation type="submission" date="2024-09" db="EMBL/GenBank/DDBJ databases">
        <authorList>
            <person name="Sun Q."/>
            <person name="Mori K."/>
        </authorList>
    </citation>
    <scope>NUCLEOTIDE SEQUENCE [LARGE SCALE GENOMIC DNA]</scope>
    <source>
        <strain evidence="7 8">JCM 12520</strain>
    </source>
</reference>
<organism evidence="7 8">
    <name type="scientific">Paenibacillus hodogayensis</name>
    <dbReference type="NCBI Taxonomy" id="279208"/>
    <lineage>
        <taxon>Bacteria</taxon>
        <taxon>Bacillati</taxon>
        <taxon>Bacillota</taxon>
        <taxon>Bacilli</taxon>
        <taxon>Bacillales</taxon>
        <taxon>Paenibacillaceae</taxon>
        <taxon>Paenibacillus</taxon>
    </lineage>
</organism>
<dbReference type="InterPro" id="IPR016185">
    <property type="entry name" value="PreATP-grasp_dom_sf"/>
</dbReference>
<evidence type="ECO:0000256" key="2">
    <source>
        <dbReference type="ARBA" id="ARBA00022723"/>
    </source>
</evidence>
<dbReference type="Pfam" id="PF03738">
    <property type="entry name" value="GSP_synth"/>
    <property type="match status" value="1"/>
</dbReference>
<dbReference type="SUPFAM" id="SSF52440">
    <property type="entry name" value="PreATP-grasp domain"/>
    <property type="match status" value="1"/>
</dbReference>
<keyword evidence="5" id="KW-0460">Magnesium</keyword>
<dbReference type="GO" id="GO:0016874">
    <property type="term" value="F:ligase activity"/>
    <property type="evidence" value="ECO:0007669"/>
    <property type="project" value="UniProtKB-KW"/>
</dbReference>
<keyword evidence="3" id="KW-0547">Nucleotide-binding</keyword>
<protein>
    <submittedName>
        <fullName evidence="7">Glutathionylspermidine synthase family protein</fullName>
        <ecNumber evidence="7">6.3.1.-</ecNumber>
    </submittedName>
</protein>
<accession>A0ABV5W1W7</accession>
<evidence type="ECO:0000256" key="4">
    <source>
        <dbReference type="ARBA" id="ARBA00022840"/>
    </source>
</evidence>
<dbReference type="EC" id="6.3.1.-" evidence="7"/>
<feature type="domain" description="Glutathionylspermidine synthase pre-ATP-grasp-like" evidence="6">
    <location>
        <begin position="19"/>
        <end position="408"/>
    </location>
</feature>
<evidence type="ECO:0000256" key="3">
    <source>
        <dbReference type="ARBA" id="ARBA00022741"/>
    </source>
</evidence>
<evidence type="ECO:0000313" key="7">
    <source>
        <dbReference type="EMBL" id="MFB9754313.1"/>
    </source>
</evidence>
<dbReference type="EMBL" id="JBHMAG010000014">
    <property type="protein sequence ID" value="MFB9754313.1"/>
    <property type="molecule type" value="Genomic_DNA"/>
</dbReference>
<dbReference type="Proteomes" id="UP001589619">
    <property type="component" value="Unassembled WGS sequence"/>
</dbReference>
<keyword evidence="1 7" id="KW-0436">Ligase</keyword>
<evidence type="ECO:0000259" key="6">
    <source>
        <dbReference type="Pfam" id="PF03738"/>
    </source>
</evidence>
<evidence type="ECO:0000313" key="8">
    <source>
        <dbReference type="Proteomes" id="UP001589619"/>
    </source>
</evidence>
<dbReference type="SUPFAM" id="SSF56059">
    <property type="entry name" value="Glutathione synthetase ATP-binding domain-like"/>
    <property type="match status" value="1"/>
</dbReference>
<keyword evidence="4" id="KW-0067">ATP-binding</keyword>
<dbReference type="RefSeq" id="WP_344913797.1">
    <property type="nucleotide sequence ID" value="NZ_BAAAYO010000013.1"/>
</dbReference>
<comment type="caution">
    <text evidence="7">The sequence shown here is derived from an EMBL/GenBank/DDBJ whole genome shotgun (WGS) entry which is preliminary data.</text>
</comment>
<dbReference type="InterPro" id="IPR005494">
    <property type="entry name" value="GSPS_pre-ATP-grasp-like_dom"/>
</dbReference>
<evidence type="ECO:0000256" key="1">
    <source>
        <dbReference type="ARBA" id="ARBA00022598"/>
    </source>
</evidence>
<evidence type="ECO:0000256" key="5">
    <source>
        <dbReference type="ARBA" id="ARBA00022842"/>
    </source>
</evidence>
<keyword evidence="8" id="KW-1185">Reference proteome</keyword>
<dbReference type="Gene3D" id="3.30.1490.330">
    <property type="match status" value="1"/>
</dbReference>
<gene>
    <name evidence="7" type="ORF">ACFFNY_22310</name>
</gene>